<keyword evidence="2" id="KW-1185">Reference proteome</keyword>
<proteinExistence type="predicted"/>
<dbReference type="EMBL" id="BDUD01000001">
    <property type="protein sequence ID" value="GBG18666.1"/>
    <property type="molecule type" value="Genomic_DNA"/>
</dbReference>
<evidence type="ECO:0000313" key="1">
    <source>
        <dbReference type="EMBL" id="GBG18666.1"/>
    </source>
</evidence>
<gene>
    <name evidence="1" type="ORF">NIES4072_23310</name>
</gene>
<evidence type="ECO:0000313" key="2">
    <source>
        <dbReference type="Proteomes" id="UP000245124"/>
    </source>
</evidence>
<name>A0A2R5FIV2_NOSCO</name>
<dbReference type="Proteomes" id="UP000245124">
    <property type="component" value="Unassembled WGS sequence"/>
</dbReference>
<sequence length="43" mass="4820">MTAQLLEIQIADERSRRLLQILITNAKRGATLVKQVLSLLSVD</sequence>
<protein>
    <submittedName>
        <fullName evidence="1">Two-component hybrid sensor and regulator</fullName>
    </submittedName>
</protein>
<organism evidence="1 2">
    <name type="scientific">Nostoc commune NIES-4072</name>
    <dbReference type="NCBI Taxonomy" id="2005467"/>
    <lineage>
        <taxon>Bacteria</taxon>
        <taxon>Bacillati</taxon>
        <taxon>Cyanobacteriota</taxon>
        <taxon>Cyanophyceae</taxon>
        <taxon>Nostocales</taxon>
        <taxon>Nostocaceae</taxon>
        <taxon>Nostoc</taxon>
    </lineage>
</organism>
<reference evidence="1 2" key="1">
    <citation type="submission" date="2017-06" db="EMBL/GenBank/DDBJ databases">
        <title>Genome sequencing of cyanobaciteial culture collection at National Institute for Environmental Studies (NIES).</title>
        <authorList>
            <person name="Hirose Y."/>
            <person name="Shimura Y."/>
            <person name="Fujisawa T."/>
            <person name="Nakamura Y."/>
            <person name="Kawachi M."/>
        </authorList>
    </citation>
    <scope>NUCLEOTIDE SEQUENCE [LARGE SCALE GENOMIC DNA]</scope>
    <source>
        <strain evidence="1 2">NIES-4072</strain>
    </source>
</reference>
<dbReference type="AlphaFoldDB" id="A0A2R5FIV2"/>
<comment type="caution">
    <text evidence="1">The sequence shown here is derived from an EMBL/GenBank/DDBJ whole genome shotgun (WGS) entry which is preliminary data.</text>
</comment>
<accession>A0A2R5FIV2</accession>